<dbReference type="SUPFAM" id="SSF53649">
    <property type="entry name" value="Alkaline phosphatase-like"/>
    <property type="match status" value="1"/>
</dbReference>
<sequence>MKKIIYGFSLIAVLGLLFSSKAIQQINSPNEYKTKHVIILVLDGPRWSETFGDSTKQNVPYLNNELRPQGVFFNDFSNDGPTYTISGHTAMTTGIYQHMENSGKEIPKRPSIFQYYLKQYKADKRKAWVMTTKGKLNVLGYTKAKGWVREFYPSVYSGINGSGTGYPGDAKLFKIFQELITLNKPAVTIINLLEIDAWAHQGNWKNYIRAIKQNDKLAFELWDMIQKDEVMKDNTTLFITNDHGRHLDNVKDGFKSHGDRCAGCKKISLIAIGPDFKAGTEINQHHDLLDLNATAAELLHINMPTAKGNVIWELLGKKSENKDQK</sequence>
<dbReference type="EMBL" id="QKSB01000001">
    <property type="protein sequence ID" value="PZE18435.1"/>
    <property type="molecule type" value="Genomic_DNA"/>
</dbReference>
<reference evidence="2 3" key="1">
    <citation type="submission" date="2018-06" db="EMBL/GenBank/DDBJ databases">
        <title>The draft genome sequence of Crocinitomix sp. SM1701.</title>
        <authorList>
            <person name="Zhang X."/>
        </authorList>
    </citation>
    <scope>NUCLEOTIDE SEQUENCE [LARGE SCALE GENOMIC DNA]</scope>
    <source>
        <strain evidence="2 3">SM1701</strain>
    </source>
</reference>
<feature type="domain" description="Metalloenzyme" evidence="1">
    <location>
        <begin position="172"/>
        <end position="302"/>
    </location>
</feature>
<dbReference type="AlphaFoldDB" id="A0A2W1NG12"/>
<dbReference type="OrthoDB" id="9791578at2"/>
<organism evidence="2 3">
    <name type="scientific">Putridiphycobacter roseus</name>
    <dbReference type="NCBI Taxonomy" id="2219161"/>
    <lineage>
        <taxon>Bacteria</taxon>
        <taxon>Pseudomonadati</taxon>
        <taxon>Bacteroidota</taxon>
        <taxon>Flavobacteriia</taxon>
        <taxon>Flavobacteriales</taxon>
        <taxon>Crocinitomicaceae</taxon>
        <taxon>Putridiphycobacter</taxon>
    </lineage>
</organism>
<gene>
    <name evidence="2" type="ORF">DNU06_00960</name>
</gene>
<evidence type="ECO:0000313" key="2">
    <source>
        <dbReference type="EMBL" id="PZE18435.1"/>
    </source>
</evidence>
<evidence type="ECO:0000259" key="1">
    <source>
        <dbReference type="Pfam" id="PF01676"/>
    </source>
</evidence>
<protein>
    <submittedName>
        <fullName evidence="2">Sulfatase</fullName>
    </submittedName>
</protein>
<dbReference type="InterPro" id="IPR017850">
    <property type="entry name" value="Alkaline_phosphatase_core_sf"/>
</dbReference>
<evidence type="ECO:0000313" key="3">
    <source>
        <dbReference type="Proteomes" id="UP000249248"/>
    </source>
</evidence>
<dbReference type="GO" id="GO:0003824">
    <property type="term" value="F:catalytic activity"/>
    <property type="evidence" value="ECO:0007669"/>
    <property type="project" value="InterPro"/>
</dbReference>
<dbReference type="Gene3D" id="3.40.720.10">
    <property type="entry name" value="Alkaline Phosphatase, subunit A"/>
    <property type="match status" value="1"/>
</dbReference>
<comment type="caution">
    <text evidence="2">The sequence shown here is derived from an EMBL/GenBank/DDBJ whole genome shotgun (WGS) entry which is preliminary data.</text>
</comment>
<dbReference type="Proteomes" id="UP000249248">
    <property type="component" value="Unassembled WGS sequence"/>
</dbReference>
<dbReference type="InterPro" id="IPR006124">
    <property type="entry name" value="Metalloenzyme"/>
</dbReference>
<name>A0A2W1NG12_9FLAO</name>
<keyword evidence="3" id="KW-1185">Reference proteome</keyword>
<dbReference type="Pfam" id="PF01676">
    <property type="entry name" value="Metalloenzyme"/>
    <property type="match status" value="1"/>
</dbReference>
<dbReference type="RefSeq" id="WP_111061335.1">
    <property type="nucleotide sequence ID" value="NZ_JBHUCU010000007.1"/>
</dbReference>
<dbReference type="GO" id="GO:0046872">
    <property type="term" value="F:metal ion binding"/>
    <property type="evidence" value="ECO:0007669"/>
    <property type="project" value="InterPro"/>
</dbReference>
<proteinExistence type="predicted"/>
<accession>A0A2W1NG12</accession>